<dbReference type="PANTHER" id="PTHR24006">
    <property type="entry name" value="UBIQUITIN CARBOXYL-TERMINAL HYDROLASE"/>
    <property type="match status" value="1"/>
</dbReference>
<dbReference type="Pfam" id="PF00443">
    <property type="entry name" value="UCH"/>
    <property type="match status" value="1"/>
</dbReference>
<feature type="region of interest" description="Disordered" evidence="9">
    <location>
        <begin position="1"/>
        <end position="120"/>
    </location>
</feature>
<dbReference type="Pfam" id="PF25010">
    <property type="entry name" value="ARM_UBP24_USP9X-Y"/>
    <property type="match status" value="1"/>
</dbReference>
<dbReference type="GO" id="GO:0006508">
    <property type="term" value="P:proteolysis"/>
    <property type="evidence" value="ECO:0007669"/>
    <property type="project" value="UniProtKB-KW"/>
</dbReference>
<dbReference type="InterPro" id="IPR038765">
    <property type="entry name" value="Papain-like_cys_pep_sf"/>
</dbReference>
<evidence type="ECO:0000256" key="8">
    <source>
        <dbReference type="ARBA" id="ARBA00022807"/>
    </source>
</evidence>
<evidence type="ECO:0000256" key="4">
    <source>
        <dbReference type="ARBA" id="ARBA00022553"/>
    </source>
</evidence>
<dbReference type="InterPro" id="IPR028889">
    <property type="entry name" value="USP"/>
</dbReference>
<evidence type="ECO:0000313" key="12">
    <source>
        <dbReference type="RefSeq" id="XP_018023688.1"/>
    </source>
</evidence>
<dbReference type="Pfam" id="PF12030">
    <property type="entry name" value="DUF3517"/>
    <property type="match status" value="1"/>
</dbReference>
<sequence>MTVAMVSNNSADGRSPQQPNSGSGLAVTPQSTAAGSGQQSQSSQVCGGSDKEGSSSADVSSEGTNSHGGMNNTSSVSTAPSATTTTTTTTTSPIPSSGNHSSTSSSAFPPDSSCAEDVPEPDFPIAALSRLDEMIHRQRWVVPVLPESELEVLLEASIDLAKKGIDTRSEACQRFFREGLTLSFTKILTDEAVNSWKYEIQKCVLSNCEKLVELIVLKLPHDWFPLLDLLATLCNPICKFHTFNSNRNPESIPANQKLSPAHQASVQSQEPDGGDNTFPTDGIFAPQPSTSEDKDQGLSDLICPSTSGPSPESSGAATTSSSSIASPIEAATASSLLSVPVHKRIYAKPHDYRHPRGWLVDLINYFGKLGGFDKLLERFQCGRNLSVPVMCSLLRPFGQCYEFLTVSTIETFFMPIIDLVLGFLENLTDEELKKEAKIEAKNDALSTIIKSVQMLASRVPTRQETAKTLEMFRLKMILRLLQISSFNGKMNALNEVNKVISNVNYPSLRHPTLPTTVAQHEDEDWLTAPRFAEWIKENRVLQIVLRDSLHQPQYVEKLEKIIRFIIKEKALSLDDLDDIWLAQHGKHEAIVKNVHDLLAKLAWDFSPEQLDHLFERFQSSWRDASKKQREKLLELIRRLAEDDKDGDMAHKVLTLLWSLARSADVPTEILDQALSAHVKILDYSCSQDRDNQKRMWLDQCVQELKNDKWVLPALKQIREICCSYNEAPANYSQHRPVTHVSYRHDVISKLQNQHSLVVLVTENLTAYMKQIRTIAQEKPGISPVNIVPDGRYNHIVQVQDRLSFLRFLLKDGQLWLCAPQAKQIWHCLAENAVFTADREACFKWFSKLMGDEPDLDPDINKEFFENNILMLDPKLLTEHGMRCFDRFFKAVNFKENKLMLKRRTYLTDDVDLIGTDYLWKILLCGSEDMANRAIELLKETFTNLGPRLLPLQGAIHEEFVNNAMSRLKAMASTVSCLSHSDACETLKQETTRMCRVLKVLYEYVVECDGEFGDERTILPLNRAWRGKHMSVTVRFQSQTRQPEEVELWTHTNDTVGSLRRQLMQRLKAAPPNMRVEMYHNNELLDPSNDSKVISTLPLKDKMVLTGKLAQVGNNLPSSPDSSSDSSPGSPHHPYDGPNNEAENCLPGVILARNRVDATFIVELADLGCTLQLPALRDAARALLSVMPAGHHTVVELTSICVEHAMSSTSPVSGKLEKLLFFSSPSTVLYNLQVMYSMLMPAANLLSEKAIEFQFNFMRSGGVKLVIGMLTKNNFLSEADVSTKRSALLLVVKIAKLVFVTVGYTFASILTAHSPASGAVNGGVPCEGLAGAAVLALNEGVQLNVLQQALPHIPSSVGDCMIRSVALALSKTLVHNISASPASSQLLCGVVPDHSLVNSLLSIIWSCSAGAPHLITGSGDTQGSSDQTTKNNNVSLASSSGGGEPVRAMPDAEDLQLCCEALETLAVVLMLCPAVLEKLSKDSQFKQLVISLVLGQCDKTIRHCAVDQLLLIATKCTSSSNTLVLFIAMLFNVLNAADLQHPSGIKTPAIAYTKEYFQLLCGLLHSACATGVGINEVESLLESEVIWLKSVARYTRAAAAAAASHNKLGDAAVQESGPSSVATTSTGGSCTVATSSKGSSNGETAVGTSSPLGFSALPTPDPTLLEGHLNVTRELLAFLSPHTKYCVGGDPNTGILLILEIIEDFIFPFSKVYLQLEQSTVIPTEHVNPVCSTQATVIAAYDLLVTLCTGCAPNLAIVADMLTKMFYSANEECIREWEYLPAVGPRPPKGFVGLKNAGATCYMNSVLQQLYMIRQVREGVLGVEGAATDPEEDFSGEERAEAESANDGNEEEFSGEGSGSEQSRKEYNISILKQVQAIFAHLACSKLQYYVPRGLWKDFKLQGERVNLREQHDACEFYNMVVESINEALKALGYPQLLNTYLGGSFSDQKICKSCPHRYSREEAFTVISIDIRNYSNLPDSLEQYVKGDLLEGDNAYLCEKCDKKVDTVKRICLKKLPPILAIQLKRFDYDWERETSIKFNDYFEFPRELDMDPYTVRGLARNGELIAFDESDLEGGSEWCSRYRLTGIVVHSGQASGGHYYSYICHRSGHESKWYKFDDGEVTECRMEDDEEMKNQCFGGDYMSEQVFDNMMKRVSYRRQKRWWNAYLLFYTREDVDKEQMISSLSEMSIADRPSLLKMPVAMERSVVRQNVRFMHSRSQFSVDYFHFLKKLLMANHSFVQRAPADKVREVEQIGLVSTQLGSKFLFMVGLHTKKTLRGPAQEWYDALHVHLRSSSRSRVWFVKHLLFGSGLPLSEYLLECPTAEVRLVFSKLLVTVAHSTRSDPPLTGVALSAAAAAHASLWSSLSDQVLSAVLMLVHRELAEHCRHLPQYFHFFNMYAALGLPEKRQLLKLNVAETLMSLAVDEVAGPGLKSSCADLTKLYQVVAQLIRCCDLSSKCHSSVPNTTPLPNPHRDHTCQQLLMIIQPRVAELLFGKPIYIKKVIEEAHSSEETVKLLKYCCWENPNFSSVVLAELLAQVAYAYTYEMRPFIDLLLHMLTLEDSWQEHRLHNALKGIPDEREGLLEIVQRTKSHYQKRAYQCVKCLVTLFSSCPAAALMLAGTPEIKRRYTECVEWLNEELNRRNFSVASQQYYNSWSPPAPSNETSNGYYLERSASAKITLEKALELCPEECEQEADDEAGDEGSSNNSQASAAPAAGADNKIEAPGQQQQPQAPPQQPQQDPDGNALEAPY</sequence>
<feature type="compositionally biased region" description="Polar residues" evidence="9">
    <location>
        <begin position="1"/>
        <end position="34"/>
    </location>
</feature>
<comment type="catalytic activity">
    <reaction evidence="1">
        <text>Thiol-dependent hydrolysis of ester, thioester, amide, peptide and isopeptide bonds formed by the C-terminal Gly of ubiquitin (a 76-residue protein attached to proteins as an intracellular targeting signal).</text>
        <dbReference type="EC" id="3.4.19.12"/>
    </reaction>
</comment>
<dbReference type="InterPro" id="IPR001394">
    <property type="entry name" value="Peptidase_C19_UCH"/>
</dbReference>
<dbReference type="CDD" id="cd02659">
    <property type="entry name" value="peptidase_C19C"/>
    <property type="match status" value="1"/>
</dbReference>
<feature type="compositionally biased region" description="Low complexity" evidence="9">
    <location>
        <begin position="1116"/>
        <end position="1137"/>
    </location>
</feature>
<dbReference type="Proteomes" id="UP000694843">
    <property type="component" value="Unplaced"/>
</dbReference>
<feature type="compositionally biased region" description="Polar residues" evidence="9">
    <location>
        <begin position="251"/>
        <end position="270"/>
    </location>
</feature>
<dbReference type="OMA" id="YDYEREC"/>
<dbReference type="PANTHER" id="PTHR24006:SF925">
    <property type="entry name" value="UBIQUITINYL HYDROLASE 1"/>
    <property type="match status" value="1"/>
</dbReference>
<name>A0A8B7PC71_HYAAZ</name>
<dbReference type="GO" id="GO:0005634">
    <property type="term" value="C:nucleus"/>
    <property type="evidence" value="ECO:0007669"/>
    <property type="project" value="TreeGrafter"/>
</dbReference>
<keyword evidence="6" id="KW-0833">Ubl conjugation pathway</keyword>
<feature type="compositionally biased region" description="Low complexity" evidence="9">
    <location>
        <begin position="73"/>
        <end position="113"/>
    </location>
</feature>
<proteinExistence type="inferred from homology"/>
<dbReference type="PROSITE" id="PS50235">
    <property type="entry name" value="USP_3"/>
    <property type="match status" value="1"/>
</dbReference>
<evidence type="ECO:0000256" key="7">
    <source>
        <dbReference type="ARBA" id="ARBA00022801"/>
    </source>
</evidence>
<feature type="region of interest" description="Disordered" evidence="9">
    <location>
        <begin position="2692"/>
        <end position="2752"/>
    </location>
</feature>
<keyword evidence="4" id="KW-0597">Phosphoprotein</keyword>
<dbReference type="RefSeq" id="XP_018023688.1">
    <property type="nucleotide sequence ID" value="XM_018168199.2"/>
</dbReference>
<keyword evidence="8" id="KW-0788">Thiol protease</keyword>
<feature type="compositionally biased region" description="Low complexity" evidence="9">
    <location>
        <begin position="35"/>
        <end position="48"/>
    </location>
</feature>
<dbReference type="KEGG" id="hazt:108679556"/>
<accession>A0A8B7PC71</accession>
<feature type="compositionally biased region" description="Polar residues" evidence="9">
    <location>
        <begin position="54"/>
        <end position="72"/>
    </location>
</feature>
<organism evidence="11 12">
    <name type="scientific">Hyalella azteca</name>
    <name type="common">Amphipod</name>
    <dbReference type="NCBI Taxonomy" id="294128"/>
    <lineage>
        <taxon>Eukaryota</taxon>
        <taxon>Metazoa</taxon>
        <taxon>Ecdysozoa</taxon>
        <taxon>Arthropoda</taxon>
        <taxon>Crustacea</taxon>
        <taxon>Multicrustacea</taxon>
        <taxon>Malacostraca</taxon>
        <taxon>Eumalacostraca</taxon>
        <taxon>Peracarida</taxon>
        <taxon>Amphipoda</taxon>
        <taxon>Senticaudata</taxon>
        <taxon>Talitrida</taxon>
        <taxon>Talitroidea</taxon>
        <taxon>Hyalellidae</taxon>
        <taxon>Hyalella</taxon>
    </lineage>
</organism>
<dbReference type="Pfam" id="PF22900">
    <property type="entry name" value="UCH_UBL1"/>
    <property type="match status" value="1"/>
</dbReference>
<feature type="region of interest" description="Disordered" evidence="9">
    <location>
        <begin position="1614"/>
        <end position="1645"/>
    </location>
</feature>
<feature type="region of interest" description="Disordered" evidence="9">
    <location>
        <begin position="1826"/>
        <end position="1861"/>
    </location>
</feature>
<dbReference type="GO" id="GO:0016579">
    <property type="term" value="P:protein deubiquitination"/>
    <property type="evidence" value="ECO:0007669"/>
    <property type="project" value="InterPro"/>
</dbReference>
<feature type="compositionally biased region" description="Low complexity" evidence="9">
    <location>
        <begin position="305"/>
        <end position="321"/>
    </location>
</feature>
<keyword evidence="5" id="KW-0645">Protease</keyword>
<dbReference type="GO" id="GO:0004843">
    <property type="term" value="F:cysteine-type deubiquitinase activity"/>
    <property type="evidence" value="ECO:0007669"/>
    <property type="project" value="UniProtKB-EC"/>
</dbReference>
<dbReference type="GO" id="GO:0005829">
    <property type="term" value="C:cytosol"/>
    <property type="evidence" value="ECO:0007669"/>
    <property type="project" value="TreeGrafter"/>
</dbReference>
<evidence type="ECO:0000313" key="13">
    <source>
        <dbReference type="RefSeq" id="XP_047739837.1"/>
    </source>
</evidence>
<protein>
    <recommendedName>
        <fullName evidence="3">ubiquitinyl hydrolase 1</fullName>
        <ecNumber evidence="3">3.4.19.12</ecNumber>
    </recommendedName>
</protein>
<feature type="domain" description="USP" evidence="10">
    <location>
        <begin position="1791"/>
        <end position="2174"/>
    </location>
</feature>
<feature type="compositionally biased region" description="Polar residues" evidence="9">
    <location>
        <begin position="1417"/>
        <end position="1438"/>
    </location>
</feature>
<keyword evidence="7 12" id="KW-0378">Hydrolase</keyword>
<feature type="region of interest" description="Disordered" evidence="9">
    <location>
        <begin position="1111"/>
        <end position="1140"/>
    </location>
</feature>
<evidence type="ECO:0000313" key="11">
    <source>
        <dbReference type="Proteomes" id="UP000694843"/>
    </source>
</evidence>
<evidence type="ECO:0000256" key="1">
    <source>
        <dbReference type="ARBA" id="ARBA00000707"/>
    </source>
</evidence>
<feature type="region of interest" description="Disordered" evidence="9">
    <location>
        <begin position="1417"/>
        <end position="1445"/>
    </location>
</feature>
<dbReference type="OrthoDB" id="289038at2759"/>
<reference evidence="12 13" key="1">
    <citation type="submission" date="2025-04" db="UniProtKB">
        <authorList>
            <consortium name="RefSeq"/>
        </authorList>
    </citation>
    <scope>IDENTIFICATION</scope>
    <source>
        <tissue evidence="12 13">Whole organism</tissue>
    </source>
</reference>
<feature type="compositionally biased region" description="Acidic residues" evidence="9">
    <location>
        <begin position="2692"/>
        <end position="2702"/>
    </location>
</feature>
<feature type="compositionally biased region" description="Polar residues" evidence="9">
    <location>
        <begin position="1615"/>
        <end position="1645"/>
    </location>
</feature>
<evidence type="ECO:0000256" key="9">
    <source>
        <dbReference type="SAM" id="MobiDB-lite"/>
    </source>
</evidence>
<dbReference type="SUPFAM" id="SSF54001">
    <property type="entry name" value="Cysteine proteinases"/>
    <property type="match status" value="1"/>
</dbReference>
<evidence type="ECO:0000256" key="3">
    <source>
        <dbReference type="ARBA" id="ARBA00012759"/>
    </source>
</evidence>
<dbReference type="InterPro" id="IPR055176">
    <property type="entry name" value="UBP24/USP9X/USP9Y_UBL"/>
</dbReference>
<evidence type="ECO:0000256" key="6">
    <source>
        <dbReference type="ARBA" id="ARBA00022786"/>
    </source>
</evidence>
<dbReference type="CTD" id="43749"/>
<evidence type="ECO:0000256" key="2">
    <source>
        <dbReference type="ARBA" id="ARBA00009085"/>
    </source>
</evidence>
<dbReference type="InterPro" id="IPR056850">
    <property type="entry name" value="ARM_UBP34_24_USP9X_Y"/>
</dbReference>
<dbReference type="PROSITE" id="PS00972">
    <property type="entry name" value="USP_1"/>
    <property type="match status" value="1"/>
</dbReference>
<dbReference type="RefSeq" id="XP_047739837.1">
    <property type="nucleotide sequence ID" value="XM_047883881.1"/>
</dbReference>
<dbReference type="InterPro" id="IPR021905">
    <property type="entry name" value="DUF3517"/>
</dbReference>
<dbReference type="EC" id="3.4.19.12" evidence="3"/>
<feature type="region of interest" description="Disordered" evidence="9">
    <location>
        <begin position="251"/>
        <end position="321"/>
    </location>
</feature>
<dbReference type="PROSITE" id="PS00973">
    <property type="entry name" value="USP_2"/>
    <property type="match status" value="1"/>
</dbReference>
<dbReference type="SUPFAM" id="SSF48371">
    <property type="entry name" value="ARM repeat"/>
    <property type="match status" value="1"/>
</dbReference>
<dbReference type="InterPro" id="IPR018200">
    <property type="entry name" value="USP_CS"/>
</dbReference>
<evidence type="ECO:0000256" key="5">
    <source>
        <dbReference type="ARBA" id="ARBA00022670"/>
    </source>
</evidence>
<feature type="compositionally biased region" description="Low complexity" evidence="9">
    <location>
        <begin position="2703"/>
        <end position="2732"/>
    </location>
</feature>
<dbReference type="InterPro" id="IPR050164">
    <property type="entry name" value="Peptidase_C19"/>
</dbReference>
<keyword evidence="11" id="KW-1185">Reference proteome</keyword>
<dbReference type="GeneID" id="108679556"/>
<dbReference type="Gene3D" id="3.90.70.10">
    <property type="entry name" value="Cysteine proteinases"/>
    <property type="match status" value="1"/>
</dbReference>
<comment type="similarity">
    <text evidence="2">Belongs to the peptidase C19 family.</text>
</comment>
<dbReference type="GO" id="GO:0016477">
    <property type="term" value="P:cell migration"/>
    <property type="evidence" value="ECO:0007669"/>
    <property type="project" value="TreeGrafter"/>
</dbReference>
<dbReference type="InterPro" id="IPR016024">
    <property type="entry name" value="ARM-type_fold"/>
</dbReference>
<gene>
    <name evidence="12 13" type="primary">LOC108679556</name>
</gene>
<evidence type="ECO:0000259" key="10">
    <source>
        <dbReference type="PROSITE" id="PS50235"/>
    </source>
</evidence>